<evidence type="ECO:0000313" key="2">
    <source>
        <dbReference type="EMBL" id="QBP29168.1"/>
    </source>
</evidence>
<accession>A0A482J8U8</accession>
<gene>
    <name evidence="2" type="primary">82</name>
    <name evidence="2" type="ORF">SEA_SILVERLEAF_84</name>
</gene>
<keyword evidence="3" id="KW-1185">Reference proteome</keyword>
<keyword evidence="1" id="KW-1133">Transmembrane helix</keyword>
<keyword evidence="1" id="KW-0472">Membrane</keyword>
<name>A0A482J8U8_9CAUD</name>
<keyword evidence="1" id="KW-0812">Transmembrane</keyword>
<protein>
    <submittedName>
        <fullName evidence="2">Uncharacterized protein</fullName>
    </submittedName>
</protein>
<evidence type="ECO:0000313" key="3">
    <source>
        <dbReference type="Proteomes" id="UP000294870"/>
    </source>
</evidence>
<dbReference type="GeneID" id="65119100"/>
<dbReference type="RefSeq" id="YP_010101389.1">
    <property type="nucleotide sequence ID" value="NC_055790.1"/>
</dbReference>
<reference evidence="2 3" key="1">
    <citation type="submission" date="2019-02" db="EMBL/GenBank/DDBJ databases">
        <authorList>
            <person name="Valenzuela R.K."/>
            <person name="Sawyer E."/>
            <person name="Patton C.J."/>
            <person name="Kotturi H."/>
            <person name="Garlena R.A."/>
            <person name="Russell D.A."/>
            <person name="Pope W.H."/>
            <person name="Jacobs-Sera D."/>
            <person name="Hatfull G.F."/>
        </authorList>
    </citation>
    <scope>NUCLEOTIDE SEQUENCE [LARGE SCALE GENOMIC DNA]</scope>
</reference>
<proteinExistence type="predicted"/>
<feature type="transmembrane region" description="Helical" evidence="1">
    <location>
        <begin position="6"/>
        <end position="25"/>
    </location>
</feature>
<feature type="transmembrane region" description="Helical" evidence="1">
    <location>
        <begin position="54"/>
        <end position="74"/>
    </location>
</feature>
<organism evidence="2 3">
    <name type="scientific">Mycobacterium phage Silverleaf</name>
    <dbReference type="NCBI Taxonomy" id="2517969"/>
    <lineage>
        <taxon>Viruses</taxon>
        <taxon>Duplodnaviria</taxon>
        <taxon>Heunggongvirae</taxon>
        <taxon>Uroviricota</taxon>
        <taxon>Caudoviricetes</taxon>
        <taxon>Vilmaviridae</taxon>
        <taxon>Lclasvirinae</taxon>
        <taxon>Bronvirus</taxon>
        <taxon>Bronvirus silverleaf</taxon>
    </lineage>
</organism>
<sequence length="84" mass="9521">MAGMIGFLIFLFLTLIYLFVAGMVYQRTLTMLRARCRDRRSVYRDSSHRGCDHAVGAGLAAAFWPFAFPLMWGISVVSPKEEDD</sequence>
<dbReference type="KEGG" id="vg:65119100"/>
<dbReference type="Proteomes" id="UP000294870">
    <property type="component" value="Segment"/>
</dbReference>
<dbReference type="EMBL" id="MK494092">
    <property type="protein sequence ID" value="QBP29168.1"/>
    <property type="molecule type" value="Genomic_DNA"/>
</dbReference>
<evidence type="ECO:0000256" key="1">
    <source>
        <dbReference type="SAM" id="Phobius"/>
    </source>
</evidence>